<comment type="similarity">
    <text evidence="1">Belongs to the UPF0161 family.</text>
</comment>
<accession>A0A2H0RAD8</accession>
<dbReference type="NCBIfam" id="TIGR00278">
    <property type="entry name" value="membrane protein insertion efficiency factor YidD"/>
    <property type="match status" value="1"/>
</dbReference>
<organism evidence="2 3">
    <name type="scientific">candidate division WWE3 bacterium CG10_big_fil_rev_8_21_14_0_10_32_10</name>
    <dbReference type="NCBI Taxonomy" id="1975090"/>
    <lineage>
        <taxon>Bacteria</taxon>
        <taxon>Katanobacteria</taxon>
    </lineage>
</organism>
<dbReference type="InterPro" id="IPR002696">
    <property type="entry name" value="Membr_insert_effic_factor_YidD"/>
</dbReference>
<dbReference type="SMART" id="SM01234">
    <property type="entry name" value="Haemolytic"/>
    <property type="match status" value="1"/>
</dbReference>
<evidence type="ECO:0000313" key="3">
    <source>
        <dbReference type="Proteomes" id="UP000230214"/>
    </source>
</evidence>
<sequence>MKKLILKLIIFYQRFLSLDQGFLGNLFGNPKVCIYNPTCSVYTYEAIKKYGIFKGVFLGIKRILRCTPFNKGGYDPLN</sequence>
<comment type="caution">
    <text evidence="2">The sequence shown here is derived from an EMBL/GenBank/DDBJ whole genome shotgun (WGS) entry which is preliminary data.</text>
</comment>
<evidence type="ECO:0000313" key="2">
    <source>
        <dbReference type="EMBL" id="PIR43491.1"/>
    </source>
</evidence>
<gene>
    <name evidence="2" type="primary">yidD</name>
    <name evidence="2" type="ORF">COV24_02490</name>
</gene>
<dbReference type="GO" id="GO:0005886">
    <property type="term" value="C:plasma membrane"/>
    <property type="evidence" value="ECO:0007669"/>
    <property type="project" value="UniProtKB-SubCell"/>
</dbReference>
<comment type="subcellular location">
    <subcellularLocation>
        <location evidence="1">Cell membrane</location>
        <topology evidence="1">Peripheral membrane protein</topology>
        <orientation evidence="1">Cytoplasmic side</orientation>
    </subcellularLocation>
</comment>
<protein>
    <recommendedName>
        <fullName evidence="1">Putative membrane protein insertion efficiency factor</fullName>
    </recommendedName>
</protein>
<proteinExistence type="inferred from homology"/>
<dbReference type="Pfam" id="PF01809">
    <property type="entry name" value="YidD"/>
    <property type="match status" value="1"/>
</dbReference>
<keyword evidence="1" id="KW-1003">Cell membrane</keyword>
<evidence type="ECO:0000256" key="1">
    <source>
        <dbReference type="HAMAP-Rule" id="MF_00386"/>
    </source>
</evidence>
<dbReference type="PANTHER" id="PTHR33383">
    <property type="entry name" value="MEMBRANE PROTEIN INSERTION EFFICIENCY FACTOR-RELATED"/>
    <property type="match status" value="1"/>
</dbReference>
<comment type="function">
    <text evidence="1">Could be involved in insertion of integral membrane proteins into the membrane.</text>
</comment>
<keyword evidence="1" id="KW-0472">Membrane</keyword>
<reference evidence="2 3" key="1">
    <citation type="submission" date="2017-09" db="EMBL/GenBank/DDBJ databases">
        <title>Depth-based differentiation of microbial function through sediment-hosted aquifers and enrichment of novel symbionts in the deep terrestrial subsurface.</title>
        <authorList>
            <person name="Probst A.J."/>
            <person name="Ladd B."/>
            <person name="Jarett J.K."/>
            <person name="Geller-Mcgrath D.E."/>
            <person name="Sieber C.M."/>
            <person name="Emerson J.B."/>
            <person name="Anantharaman K."/>
            <person name="Thomas B.C."/>
            <person name="Malmstrom R."/>
            <person name="Stieglmeier M."/>
            <person name="Klingl A."/>
            <person name="Woyke T."/>
            <person name="Ryan C.M."/>
            <person name="Banfield J.F."/>
        </authorList>
    </citation>
    <scope>NUCLEOTIDE SEQUENCE [LARGE SCALE GENOMIC DNA]</scope>
    <source>
        <strain evidence="2">CG10_big_fil_rev_8_21_14_0_10_32_10</strain>
    </source>
</reference>
<dbReference type="HAMAP" id="MF_00386">
    <property type="entry name" value="UPF0161_YidD"/>
    <property type="match status" value="1"/>
</dbReference>
<dbReference type="PANTHER" id="PTHR33383:SF1">
    <property type="entry name" value="MEMBRANE PROTEIN INSERTION EFFICIENCY FACTOR-RELATED"/>
    <property type="match status" value="1"/>
</dbReference>
<name>A0A2H0RAD8_UNCKA</name>
<dbReference type="EMBL" id="PCXU01000022">
    <property type="protein sequence ID" value="PIR43491.1"/>
    <property type="molecule type" value="Genomic_DNA"/>
</dbReference>
<dbReference type="Proteomes" id="UP000230214">
    <property type="component" value="Unassembled WGS sequence"/>
</dbReference>
<dbReference type="AlphaFoldDB" id="A0A2H0RAD8"/>